<dbReference type="EMBL" id="AHBZ03000014">
    <property type="protein sequence ID" value="KAF7774316.1"/>
    <property type="molecule type" value="Genomic_DNA"/>
</dbReference>
<organism evidence="1 2">
    <name type="scientific">Pseudoalteromonas citrea</name>
    <dbReference type="NCBI Taxonomy" id="43655"/>
    <lineage>
        <taxon>Bacteria</taxon>
        <taxon>Pseudomonadati</taxon>
        <taxon>Pseudomonadota</taxon>
        <taxon>Gammaproteobacteria</taxon>
        <taxon>Alteromonadales</taxon>
        <taxon>Pseudoalteromonadaceae</taxon>
        <taxon>Pseudoalteromonas</taxon>
    </lineage>
</organism>
<comment type="caution">
    <text evidence="1">The sequence shown here is derived from an EMBL/GenBank/DDBJ whole genome shotgun (WGS) entry which is preliminary data.</text>
</comment>
<protein>
    <submittedName>
        <fullName evidence="1">Uncharacterized protein</fullName>
    </submittedName>
</protein>
<evidence type="ECO:0000313" key="2">
    <source>
        <dbReference type="Proteomes" id="UP000016487"/>
    </source>
</evidence>
<accession>A0AAD4AL51</accession>
<name>A0AAD4AL51_9GAMM</name>
<evidence type="ECO:0000313" key="1">
    <source>
        <dbReference type="EMBL" id="KAF7774316.1"/>
    </source>
</evidence>
<reference evidence="1" key="2">
    <citation type="submission" date="2015-03" db="EMBL/GenBank/DDBJ databases">
        <title>Genome sequence of Pseudoalteromonas citrea.</title>
        <authorList>
            <person name="Xie B.-B."/>
            <person name="Rong J.-C."/>
            <person name="Qin Q.-L."/>
            <person name="Zhang Y.-Z."/>
        </authorList>
    </citation>
    <scope>NUCLEOTIDE SEQUENCE</scope>
    <source>
        <strain evidence="1">DSM 8771</strain>
    </source>
</reference>
<dbReference type="Proteomes" id="UP000016487">
    <property type="component" value="Unassembled WGS sequence"/>
</dbReference>
<reference evidence="1" key="1">
    <citation type="journal article" date="2012" name="J. Bacteriol.">
        <title>Genome sequences of type strains of seven species of the marine bacterium Pseudoalteromonas.</title>
        <authorList>
            <person name="Xie B.B."/>
            <person name="Shu Y.L."/>
            <person name="Qin Q.L."/>
            <person name="Rong J.C."/>
            <person name="Zhang X.Y."/>
            <person name="Chen X.L."/>
            <person name="Shi M."/>
            <person name="He H.L."/>
            <person name="Zhou B.C."/>
            <person name="Zhang Y.Z."/>
        </authorList>
    </citation>
    <scope>NUCLEOTIDE SEQUENCE</scope>
    <source>
        <strain evidence="1">DSM 8771</strain>
    </source>
</reference>
<sequence length="40" mass="4724">MQPPSADIVDEQVIFLFQHDAIHSAFDTEYSEHNRLVYFL</sequence>
<proteinExistence type="predicted"/>
<gene>
    <name evidence="1" type="ORF">PCIT_a0745</name>
</gene>
<dbReference type="AlphaFoldDB" id="A0AAD4AL51"/>